<evidence type="ECO:0000256" key="3">
    <source>
        <dbReference type="ARBA" id="ARBA00022980"/>
    </source>
</evidence>
<comment type="similarity">
    <text evidence="2">Belongs to the mitochondrion-specific ribosomal protein mL50 family.</text>
</comment>
<dbReference type="STRING" id="12957.A0A158NFW3"/>
<keyword evidence="9" id="KW-1185">Reference proteome</keyword>
<dbReference type="Proteomes" id="UP000005205">
    <property type="component" value="Unassembled WGS sequence"/>
</dbReference>
<keyword evidence="4" id="KW-0496">Mitochondrion</keyword>
<dbReference type="Pfam" id="PF10501">
    <property type="entry name" value="Ribosomal_L50"/>
    <property type="match status" value="1"/>
</dbReference>
<dbReference type="KEGG" id="acep:105619514"/>
<dbReference type="InParanoid" id="A0A158NFW3"/>
<dbReference type="EMBL" id="ADTU01014818">
    <property type="status" value="NOT_ANNOTATED_CDS"/>
    <property type="molecule type" value="Genomic_DNA"/>
</dbReference>
<keyword evidence="3" id="KW-0689">Ribosomal protein</keyword>
<dbReference type="PANTHER" id="PTHR31542:SF1">
    <property type="entry name" value="LARGE RIBOSOMAL SUBUNIT PROTEIN ML50"/>
    <property type="match status" value="1"/>
</dbReference>
<evidence type="ECO:0000256" key="2">
    <source>
        <dbReference type="ARBA" id="ARBA00008860"/>
    </source>
</evidence>
<dbReference type="EnsemblMetazoa" id="XM_012201031.1">
    <property type="protein sequence ID" value="XP_012056421.1"/>
    <property type="gene ID" value="LOC105619514"/>
</dbReference>
<evidence type="ECO:0000313" key="8">
    <source>
        <dbReference type="EnsemblMetazoa" id="XP_012056421.1"/>
    </source>
</evidence>
<dbReference type="EMBL" id="ADTU01014817">
    <property type="status" value="NOT_ANNOTATED_CDS"/>
    <property type="molecule type" value="Genomic_DNA"/>
</dbReference>
<dbReference type="AlphaFoldDB" id="A0A158NFW3"/>
<comment type="subcellular location">
    <subcellularLocation>
        <location evidence="1">Mitochondrion</location>
    </subcellularLocation>
</comment>
<dbReference type="eggNOG" id="ENOG502S4J8">
    <property type="taxonomic scope" value="Eukaryota"/>
</dbReference>
<reference evidence="8" key="2">
    <citation type="submission" date="2016-04" db="UniProtKB">
        <authorList>
            <consortium name="EnsemblMetazoa"/>
        </authorList>
    </citation>
    <scope>IDENTIFICATION</scope>
</reference>
<dbReference type="FunCoup" id="A0A158NFW3">
    <property type="interactions" value="267"/>
</dbReference>
<evidence type="ECO:0000256" key="6">
    <source>
        <dbReference type="ARBA" id="ARBA00035183"/>
    </source>
</evidence>
<dbReference type="InterPro" id="IPR018305">
    <property type="entry name" value="Ribosomal_m50"/>
</dbReference>
<dbReference type="PANTHER" id="PTHR31542">
    <property type="entry name" value="39A RIBOSOMAL PROTEIN L50, MITOCHONDRIAL"/>
    <property type="match status" value="1"/>
</dbReference>
<name>A0A158NFW3_ATTCE</name>
<evidence type="ECO:0000256" key="7">
    <source>
        <dbReference type="ARBA" id="ARBA00035398"/>
    </source>
</evidence>
<dbReference type="GO" id="GO:0005762">
    <property type="term" value="C:mitochondrial large ribosomal subunit"/>
    <property type="evidence" value="ECO:0007669"/>
    <property type="project" value="TreeGrafter"/>
</dbReference>
<organism evidence="8 9">
    <name type="scientific">Atta cephalotes</name>
    <name type="common">Leafcutter ant</name>
    <dbReference type="NCBI Taxonomy" id="12957"/>
    <lineage>
        <taxon>Eukaryota</taxon>
        <taxon>Metazoa</taxon>
        <taxon>Ecdysozoa</taxon>
        <taxon>Arthropoda</taxon>
        <taxon>Hexapoda</taxon>
        <taxon>Insecta</taxon>
        <taxon>Pterygota</taxon>
        <taxon>Neoptera</taxon>
        <taxon>Endopterygota</taxon>
        <taxon>Hymenoptera</taxon>
        <taxon>Apocrita</taxon>
        <taxon>Aculeata</taxon>
        <taxon>Formicoidea</taxon>
        <taxon>Formicidae</taxon>
        <taxon>Myrmicinae</taxon>
        <taxon>Atta</taxon>
    </lineage>
</organism>
<evidence type="ECO:0000256" key="4">
    <source>
        <dbReference type="ARBA" id="ARBA00023128"/>
    </source>
</evidence>
<accession>A0A158NFW3</accession>
<gene>
    <name evidence="8" type="primary">105619514</name>
</gene>
<proteinExistence type="inferred from homology"/>
<evidence type="ECO:0000256" key="1">
    <source>
        <dbReference type="ARBA" id="ARBA00004173"/>
    </source>
</evidence>
<dbReference type="OrthoDB" id="9939609at2759"/>
<evidence type="ECO:0000256" key="5">
    <source>
        <dbReference type="ARBA" id="ARBA00023274"/>
    </source>
</evidence>
<sequence>MAALIRHGSFTSAFKSTSAILAASTVTARRGIARHKNQKKPTVMVKARIDSAGESLAARGFLRSQKSYEPPENAAERIDRICESQTIPVNDNTKLEDHVLRFKLFVACEREFKHSIPNSLLYTIESIGDLKQFYSTPVDSTTPYEALRKIDLPKNLHIQQDYHRFHPDTDTMFNGKTAFPKSSTLVTGLKYKKKYPGHTQDNPWLDEQMKI</sequence>
<protein>
    <recommendedName>
        <fullName evidence="6">Large ribosomal subunit protein mL50</fullName>
    </recommendedName>
    <alternativeName>
        <fullName evidence="7">39S ribosomal protein L50, mitochondrial</fullName>
    </alternativeName>
</protein>
<evidence type="ECO:0000313" key="9">
    <source>
        <dbReference type="Proteomes" id="UP000005205"/>
    </source>
</evidence>
<reference evidence="9" key="1">
    <citation type="journal article" date="2011" name="PLoS Genet.">
        <title>The genome sequence of the leaf-cutter ant Atta cephalotes reveals insights into its obligate symbiotic lifestyle.</title>
        <authorList>
            <person name="Suen G."/>
            <person name="Teiling C."/>
            <person name="Li L."/>
            <person name="Holt C."/>
            <person name="Abouheif E."/>
            <person name="Bornberg-Bauer E."/>
            <person name="Bouffard P."/>
            <person name="Caldera E.J."/>
            <person name="Cash E."/>
            <person name="Cavanaugh A."/>
            <person name="Denas O."/>
            <person name="Elhaik E."/>
            <person name="Fave M.J."/>
            <person name="Gadau J."/>
            <person name="Gibson J.D."/>
            <person name="Graur D."/>
            <person name="Grubbs K.J."/>
            <person name="Hagen D.E."/>
            <person name="Harkins T.T."/>
            <person name="Helmkampf M."/>
            <person name="Hu H."/>
            <person name="Johnson B.R."/>
            <person name="Kim J."/>
            <person name="Marsh S.E."/>
            <person name="Moeller J.A."/>
            <person name="Munoz-Torres M.C."/>
            <person name="Murphy M.C."/>
            <person name="Naughton M.C."/>
            <person name="Nigam S."/>
            <person name="Overson R."/>
            <person name="Rajakumar R."/>
            <person name="Reese J.T."/>
            <person name="Scott J.J."/>
            <person name="Smith C.R."/>
            <person name="Tao S."/>
            <person name="Tsutsui N.D."/>
            <person name="Viljakainen L."/>
            <person name="Wissler L."/>
            <person name="Yandell M.D."/>
            <person name="Zimmer F."/>
            <person name="Taylor J."/>
            <person name="Slater S.C."/>
            <person name="Clifton S.W."/>
            <person name="Warren W.C."/>
            <person name="Elsik C.G."/>
            <person name="Smith C.D."/>
            <person name="Weinstock G.M."/>
            <person name="Gerardo N.M."/>
            <person name="Currie C.R."/>
        </authorList>
    </citation>
    <scope>NUCLEOTIDE SEQUENCE [LARGE SCALE GENOMIC DNA]</scope>
</reference>
<keyword evidence="5" id="KW-0687">Ribonucleoprotein</keyword>